<organism evidence="1">
    <name type="scientific">bioreactor metagenome</name>
    <dbReference type="NCBI Taxonomy" id="1076179"/>
    <lineage>
        <taxon>unclassified sequences</taxon>
        <taxon>metagenomes</taxon>
        <taxon>ecological metagenomes</taxon>
    </lineage>
</organism>
<evidence type="ECO:0000313" key="1">
    <source>
        <dbReference type="EMBL" id="MPN21767.1"/>
    </source>
</evidence>
<gene>
    <name evidence="1" type="ORF">SDC9_169147</name>
</gene>
<reference evidence="1" key="1">
    <citation type="submission" date="2019-08" db="EMBL/GenBank/DDBJ databases">
        <authorList>
            <person name="Kucharzyk K."/>
            <person name="Murdoch R.W."/>
            <person name="Higgins S."/>
            <person name="Loffler F."/>
        </authorList>
    </citation>
    <scope>NUCLEOTIDE SEQUENCE</scope>
</reference>
<sequence length="191" mass="20459">METLRTVLTPGAFHQEGSLDRAPEELAAPYYTVLVPALTVNTASKIAACVADTPAARIISNSMMRGKNVVITRDGCCPENAERAAKGYHMTPALKAKLSANLETLRDFGAAICGCDTLAFKTMRLVEPKAPDARPMLAEAQSVASAKRVIGRREIISLPSGSLLRVSKNALVTQLARDAALQRGVRIEKEV</sequence>
<dbReference type="Pfam" id="PF15953">
    <property type="entry name" value="PDU_like"/>
    <property type="match status" value="1"/>
</dbReference>
<protein>
    <recommendedName>
        <fullName evidence="2">Flavoprotein domain-containing protein</fullName>
    </recommendedName>
</protein>
<comment type="caution">
    <text evidence="1">The sequence shown here is derived from an EMBL/GenBank/DDBJ whole genome shotgun (WGS) entry which is preliminary data.</text>
</comment>
<proteinExistence type="predicted"/>
<dbReference type="InterPro" id="IPR030992">
    <property type="entry name" value="PduM"/>
</dbReference>
<name>A0A645G4D7_9ZZZZ</name>
<accession>A0A645G4D7</accession>
<evidence type="ECO:0008006" key="2">
    <source>
        <dbReference type="Google" id="ProtNLM"/>
    </source>
</evidence>
<dbReference type="AlphaFoldDB" id="A0A645G4D7"/>
<dbReference type="EMBL" id="VSSQ01069825">
    <property type="protein sequence ID" value="MPN21767.1"/>
    <property type="molecule type" value="Genomic_DNA"/>
</dbReference>
<dbReference type="GO" id="GO:0005198">
    <property type="term" value="F:structural molecule activity"/>
    <property type="evidence" value="ECO:0007669"/>
    <property type="project" value="InterPro"/>
</dbReference>